<dbReference type="AlphaFoldDB" id="A0A6I2MCP6"/>
<keyword evidence="2" id="KW-1185">Reference proteome</keyword>
<name>A0A6I2MCP6_9BACI</name>
<evidence type="ECO:0000313" key="1">
    <source>
        <dbReference type="EMBL" id="MRX54776.1"/>
    </source>
</evidence>
<comment type="caution">
    <text evidence="1">The sequence shown here is derived from an EMBL/GenBank/DDBJ whole genome shotgun (WGS) entry which is preliminary data.</text>
</comment>
<dbReference type="RefSeq" id="WP_154318739.1">
    <property type="nucleotide sequence ID" value="NZ_CAJGAA010000002.1"/>
</dbReference>
<organism evidence="1 2">
    <name type="scientific">Metabacillus idriensis</name>
    <dbReference type="NCBI Taxonomy" id="324768"/>
    <lineage>
        <taxon>Bacteria</taxon>
        <taxon>Bacillati</taxon>
        <taxon>Bacillota</taxon>
        <taxon>Bacilli</taxon>
        <taxon>Bacillales</taxon>
        <taxon>Bacillaceae</taxon>
        <taxon>Metabacillus</taxon>
    </lineage>
</organism>
<sequence length="121" mass="13933">MNRRKEHEEGFFLKNRFMLIFLLTLCLLTAAFFIPQKMGNGAQAIPNEEMQQEASLAIDTILSLHFNSFQRALSLNEQVLSIKEQKGSDQKCYETTVQFYTFFGLPFSKVKADCNQIAEIK</sequence>
<reference evidence="1 2" key="1">
    <citation type="submission" date="2019-11" db="EMBL/GenBank/DDBJ databases">
        <title>Bacillus idriensis genome.</title>
        <authorList>
            <person name="Konopka E.N."/>
            <person name="Newman J.D."/>
        </authorList>
    </citation>
    <scope>NUCLEOTIDE SEQUENCE [LARGE SCALE GENOMIC DNA]</scope>
    <source>
        <strain evidence="1 2">DSM 19097</strain>
    </source>
</reference>
<dbReference type="Proteomes" id="UP000441585">
    <property type="component" value="Unassembled WGS sequence"/>
</dbReference>
<gene>
    <name evidence="1" type="ORF">GJU41_12405</name>
</gene>
<protein>
    <submittedName>
        <fullName evidence="1">Uncharacterized protein</fullName>
    </submittedName>
</protein>
<accession>A0A6I2MCP6</accession>
<dbReference type="EMBL" id="WKKF01000002">
    <property type="protein sequence ID" value="MRX54776.1"/>
    <property type="molecule type" value="Genomic_DNA"/>
</dbReference>
<evidence type="ECO:0000313" key="2">
    <source>
        <dbReference type="Proteomes" id="UP000441585"/>
    </source>
</evidence>
<proteinExistence type="predicted"/>